<dbReference type="STRING" id="448385.sce3157"/>
<reference evidence="6 7" key="1">
    <citation type="journal article" date="2007" name="Nat. Biotechnol.">
        <title>Complete genome sequence of the myxobacterium Sorangium cellulosum.</title>
        <authorList>
            <person name="Schneiker S."/>
            <person name="Perlova O."/>
            <person name="Kaiser O."/>
            <person name="Gerth K."/>
            <person name="Alici A."/>
            <person name="Altmeyer M.O."/>
            <person name="Bartels D."/>
            <person name="Bekel T."/>
            <person name="Beyer S."/>
            <person name="Bode E."/>
            <person name="Bode H.B."/>
            <person name="Bolten C.J."/>
            <person name="Choudhuri J.V."/>
            <person name="Doss S."/>
            <person name="Elnakady Y.A."/>
            <person name="Frank B."/>
            <person name="Gaigalat L."/>
            <person name="Goesmann A."/>
            <person name="Groeger C."/>
            <person name="Gross F."/>
            <person name="Jelsbak L."/>
            <person name="Jelsbak L."/>
            <person name="Kalinowski J."/>
            <person name="Kegler C."/>
            <person name="Knauber T."/>
            <person name="Konietzny S."/>
            <person name="Kopp M."/>
            <person name="Krause L."/>
            <person name="Krug D."/>
            <person name="Linke B."/>
            <person name="Mahmud T."/>
            <person name="Martinez-Arias R."/>
            <person name="McHardy A.C."/>
            <person name="Merai M."/>
            <person name="Meyer F."/>
            <person name="Mormann S."/>
            <person name="Munoz-Dorado J."/>
            <person name="Perez J."/>
            <person name="Pradella S."/>
            <person name="Rachid S."/>
            <person name="Raddatz G."/>
            <person name="Rosenau F."/>
            <person name="Rueckert C."/>
            <person name="Sasse F."/>
            <person name="Scharfe M."/>
            <person name="Schuster S.C."/>
            <person name="Suen G."/>
            <person name="Treuner-Lange A."/>
            <person name="Velicer G.J."/>
            <person name="Vorholter F.-J."/>
            <person name="Weissman K.J."/>
            <person name="Welch R.D."/>
            <person name="Wenzel S.C."/>
            <person name="Whitworth D.E."/>
            <person name="Wilhelm S."/>
            <person name="Wittmann C."/>
            <person name="Bloecker H."/>
            <person name="Puehler A."/>
            <person name="Mueller R."/>
        </authorList>
    </citation>
    <scope>NUCLEOTIDE SEQUENCE [LARGE SCALE GENOMIC DNA]</scope>
    <source>
        <strain evidence="7">So ce56</strain>
    </source>
</reference>
<evidence type="ECO:0000256" key="1">
    <source>
        <dbReference type="ARBA" id="ARBA00010312"/>
    </source>
</evidence>
<dbReference type="KEGG" id="scl:sce3157"/>
<dbReference type="InterPro" id="IPR006963">
    <property type="entry name" value="Mopterin_OxRdtase_4Fe-4S_dom"/>
</dbReference>
<proteinExistence type="inferred from homology"/>
<keyword evidence="2" id="KW-0479">Metal-binding</keyword>
<dbReference type="PROSITE" id="PS51669">
    <property type="entry name" value="4FE4S_MOW_BIS_MGD"/>
    <property type="match status" value="1"/>
</dbReference>
<organism evidence="6 7">
    <name type="scientific">Sorangium cellulosum (strain So ce56)</name>
    <name type="common">Polyangium cellulosum (strain So ce56)</name>
    <dbReference type="NCBI Taxonomy" id="448385"/>
    <lineage>
        <taxon>Bacteria</taxon>
        <taxon>Pseudomonadati</taxon>
        <taxon>Myxococcota</taxon>
        <taxon>Polyangia</taxon>
        <taxon>Polyangiales</taxon>
        <taxon>Polyangiaceae</taxon>
        <taxon>Sorangium</taxon>
    </lineage>
</organism>
<dbReference type="GO" id="GO:0043546">
    <property type="term" value="F:molybdopterin cofactor binding"/>
    <property type="evidence" value="ECO:0007669"/>
    <property type="project" value="InterPro"/>
</dbReference>
<evidence type="ECO:0000259" key="5">
    <source>
        <dbReference type="PROSITE" id="PS51669"/>
    </source>
</evidence>
<sequence>MYRPAGSIYAAAMQELRKTTCNRDCPDACSIVATVEDGRVVRLGGDPDHPITRGFLCYRTSRFLETQYSPERLTTPLLRKGGELTPVSWEEALDTAAERLLTIRRESGPAAIFHYRSGGSLGMLTGIADAFFARFGPVTVKRGDICSGAGDAAQLADFGEEDSHDLADLLNARHILLWGKNVFTSSPHTLPVLREAKARGAELVLIDPVHHRTASLCGAFYQPRPGGDFALAMAVARVLFDEGWADPRAADYCDHLDAFRALARRSSVAAWCRDADVPERAALDLARRLAERPAAILVGWGMGRRTTGGAIVRALDALGAVSGNLGIPGGGVSFYFKRRRAFDLSPFEGERPAPRTVCEPLLGREVLEMSDPPIRAVWVTAGNPVAMLPASDTVAEALRTRELVVVVDSFLTDTARVAHLVLPTTTLLEADDVVGAYGHHYLGVATPVVPPPAGVKSDLEIMQALARRVGLGGALDGSARDWKRRVTEPRLAPLGVTLETLERGPVRNPLAPKVLFEDRKFPTPSGRVNLITEAPEERVDPDASEFPLLLMALSTEKSQSSQWARPQHGPAVVTVHPDAAGGVPDGGACRITSRVGAMTALLRHDPAQRRDVALLPKGGHLQDGRCANALITARTTDIGEGGALYEERVRVEPIDPPAPLP</sequence>
<gene>
    <name evidence="6" type="ordered locus">sce3157</name>
</gene>
<dbReference type="SUPFAM" id="SSF50692">
    <property type="entry name" value="ADC-like"/>
    <property type="match status" value="1"/>
</dbReference>
<dbReference type="InterPro" id="IPR009010">
    <property type="entry name" value="Asp_de-COase-like_dom_sf"/>
</dbReference>
<evidence type="ECO:0000256" key="3">
    <source>
        <dbReference type="ARBA" id="ARBA00023004"/>
    </source>
</evidence>
<dbReference type="eggNOG" id="COG0243">
    <property type="taxonomic scope" value="Bacteria"/>
</dbReference>
<dbReference type="Pfam" id="PF00384">
    <property type="entry name" value="Molybdopterin"/>
    <property type="match status" value="1"/>
</dbReference>
<dbReference type="PANTHER" id="PTHR43742">
    <property type="entry name" value="TRIMETHYLAMINE-N-OXIDE REDUCTASE"/>
    <property type="match status" value="1"/>
</dbReference>
<dbReference type="GO" id="GO:0016491">
    <property type="term" value="F:oxidoreductase activity"/>
    <property type="evidence" value="ECO:0007669"/>
    <property type="project" value="InterPro"/>
</dbReference>
<dbReference type="HOGENOM" id="CLU_000422_13_3_7"/>
<dbReference type="Pfam" id="PF04879">
    <property type="entry name" value="Molybdop_Fe4S4"/>
    <property type="match status" value="1"/>
</dbReference>
<feature type="domain" description="4Fe-4S Mo/W bis-MGD-type" evidence="5">
    <location>
        <begin position="14"/>
        <end position="71"/>
    </location>
</feature>
<dbReference type="InterPro" id="IPR006656">
    <property type="entry name" value="Mopterin_OxRdtase"/>
</dbReference>
<evidence type="ECO:0000256" key="4">
    <source>
        <dbReference type="ARBA" id="ARBA00023014"/>
    </source>
</evidence>
<evidence type="ECO:0000313" key="7">
    <source>
        <dbReference type="Proteomes" id="UP000002139"/>
    </source>
</evidence>
<name>A9GIU8_SORC5</name>
<dbReference type="EMBL" id="AM746676">
    <property type="protein sequence ID" value="CAN93316.1"/>
    <property type="molecule type" value="Genomic_DNA"/>
</dbReference>
<dbReference type="SUPFAM" id="SSF53706">
    <property type="entry name" value="Formate dehydrogenase/DMSO reductase, domains 1-3"/>
    <property type="match status" value="1"/>
</dbReference>
<keyword evidence="7" id="KW-1185">Reference proteome</keyword>
<accession>A9GIU8</accession>
<dbReference type="Gene3D" id="3.40.50.740">
    <property type="match status" value="1"/>
</dbReference>
<dbReference type="InterPro" id="IPR050612">
    <property type="entry name" value="Prok_Mopterin_Oxidored"/>
</dbReference>
<dbReference type="Gene3D" id="2.40.40.20">
    <property type="match status" value="1"/>
</dbReference>
<dbReference type="GO" id="GO:0051536">
    <property type="term" value="F:iron-sulfur cluster binding"/>
    <property type="evidence" value="ECO:0007669"/>
    <property type="project" value="UniProtKB-KW"/>
</dbReference>
<protein>
    <submittedName>
        <fullName evidence="6">Molybdopterin-containing oxidoreductase catalytic subunit</fullName>
    </submittedName>
</protein>
<keyword evidence="3" id="KW-0408">Iron</keyword>
<dbReference type="PANTHER" id="PTHR43742:SF6">
    <property type="entry name" value="OXIDOREDUCTASE YYAE-RELATED"/>
    <property type="match status" value="1"/>
</dbReference>
<dbReference type="AlphaFoldDB" id="A9GIU8"/>
<dbReference type="SMART" id="SM00926">
    <property type="entry name" value="Molybdop_Fe4S4"/>
    <property type="match status" value="1"/>
</dbReference>
<keyword evidence="4" id="KW-0411">Iron-sulfur</keyword>
<dbReference type="Gene3D" id="3.40.228.10">
    <property type="entry name" value="Dimethylsulfoxide Reductase, domain 2"/>
    <property type="match status" value="1"/>
</dbReference>
<evidence type="ECO:0000256" key="2">
    <source>
        <dbReference type="ARBA" id="ARBA00022723"/>
    </source>
</evidence>
<dbReference type="Gene3D" id="3.30.2070.10">
    <property type="entry name" value="Formate dehydrogenase/DMSO reductase"/>
    <property type="match status" value="1"/>
</dbReference>
<dbReference type="Proteomes" id="UP000002139">
    <property type="component" value="Chromosome"/>
</dbReference>
<evidence type="ECO:0000313" key="6">
    <source>
        <dbReference type="EMBL" id="CAN93316.1"/>
    </source>
</evidence>
<comment type="similarity">
    <text evidence="1">Belongs to the prokaryotic molybdopterin-containing oxidoreductase family.</text>
</comment>
<dbReference type="InterPro" id="IPR006657">
    <property type="entry name" value="MoPterin_dinucl-bd_dom"/>
</dbReference>
<dbReference type="Gene3D" id="2.20.25.90">
    <property type="entry name" value="ADC-like domains"/>
    <property type="match status" value="1"/>
</dbReference>
<dbReference type="GO" id="GO:0046872">
    <property type="term" value="F:metal ion binding"/>
    <property type="evidence" value="ECO:0007669"/>
    <property type="project" value="UniProtKB-KW"/>
</dbReference>
<dbReference type="Pfam" id="PF01568">
    <property type="entry name" value="Molydop_binding"/>
    <property type="match status" value="1"/>
</dbReference>